<dbReference type="GO" id="GO:0005886">
    <property type="term" value="C:plasma membrane"/>
    <property type="evidence" value="ECO:0007669"/>
    <property type="project" value="UniProtKB-SubCell"/>
</dbReference>
<feature type="transmembrane region" description="Helical" evidence="8">
    <location>
        <begin position="72"/>
        <end position="91"/>
    </location>
</feature>
<proteinExistence type="predicted"/>
<dbReference type="Proteomes" id="UP000479114">
    <property type="component" value="Chromosome"/>
</dbReference>
<dbReference type="Gene3D" id="1.20.1720.10">
    <property type="entry name" value="Multidrug resistance protein D"/>
    <property type="match status" value="1"/>
</dbReference>
<evidence type="ECO:0000256" key="7">
    <source>
        <dbReference type="ARBA" id="ARBA00044273"/>
    </source>
</evidence>
<dbReference type="FunFam" id="1.20.1720.10:FF:000004">
    <property type="entry name" value="EmrB/QacA family drug resistance transporter"/>
    <property type="match status" value="1"/>
</dbReference>
<evidence type="ECO:0000256" key="8">
    <source>
        <dbReference type="SAM" id="Phobius"/>
    </source>
</evidence>
<comment type="subcellular location">
    <subcellularLocation>
        <location evidence="1">Cell membrane</location>
        <topology evidence="1">Multi-pass membrane protein</topology>
    </subcellularLocation>
</comment>
<feature type="transmembrane region" description="Helical" evidence="8">
    <location>
        <begin position="130"/>
        <end position="152"/>
    </location>
</feature>
<feature type="transmembrane region" description="Helical" evidence="8">
    <location>
        <begin position="215"/>
        <end position="232"/>
    </location>
</feature>
<feature type="transmembrane region" description="Helical" evidence="8">
    <location>
        <begin position="41"/>
        <end position="60"/>
    </location>
</feature>
<dbReference type="GO" id="GO:0022857">
    <property type="term" value="F:transmembrane transporter activity"/>
    <property type="evidence" value="ECO:0007669"/>
    <property type="project" value="InterPro"/>
</dbReference>
<dbReference type="SUPFAM" id="SSF103473">
    <property type="entry name" value="MFS general substrate transporter"/>
    <property type="match status" value="1"/>
</dbReference>
<dbReference type="PROSITE" id="PS50850">
    <property type="entry name" value="MFS"/>
    <property type="match status" value="1"/>
</dbReference>
<protein>
    <recommendedName>
        <fullName evidence="7">MFS-type drug efflux transporter P55</fullName>
    </recommendedName>
</protein>
<evidence type="ECO:0000256" key="1">
    <source>
        <dbReference type="ARBA" id="ARBA00004651"/>
    </source>
</evidence>
<feature type="transmembrane region" description="Helical" evidence="8">
    <location>
        <begin position="413"/>
        <end position="430"/>
    </location>
</feature>
<feature type="transmembrane region" description="Helical" evidence="8">
    <location>
        <begin position="253"/>
        <end position="276"/>
    </location>
</feature>
<feature type="transmembrane region" description="Helical" evidence="8">
    <location>
        <begin position="340"/>
        <end position="363"/>
    </location>
</feature>
<accession>A0A6C0P2N0</accession>
<feature type="domain" description="Major facilitator superfamily (MFS) profile" evidence="9">
    <location>
        <begin position="7"/>
        <end position="436"/>
    </location>
</feature>
<name>A0A6C0P2N0_9BACL</name>
<feature type="transmembrane region" description="Helical" evidence="8">
    <location>
        <begin position="383"/>
        <end position="401"/>
    </location>
</feature>
<gene>
    <name evidence="10" type="ORF">GZH47_19735</name>
</gene>
<keyword evidence="2" id="KW-0813">Transport</keyword>
<dbReference type="InterPro" id="IPR005829">
    <property type="entry name" value="Sugar_transporter_CS"/>
</dbReference>
<organism evidence="10 11">
    <name type="scientific">Paenibacillus rhizovicinus</name>
    <dbReference type="NCBI Taxonomy" id="2704463"/>
    <lineage>
        <taxon>Bacteria</taxon>
        <taxon>Bacillati</taxon>
        <taxon>Bacillota</taxon>
        <taxon>Bacilli</taxon>
        <taxon>Bacillales</taxon>
        <taxon>Paenibacillaceae</taxon>
        <taxon>Paenibacillus</taxon>
    </lineage>
</organism>
<evidence type="ECO:0000313" key="10">
    <source>
        <dbReference type="EMBL" id="QHW32820.1"/>
    </source>
</evidence>
<keyword evidence="6 8" id="KW-0472">Membrane</keyword>
<feature type="transmembrane region" description="Helical" evidence="8">
    <location>
        <begin position="282"/>
        <end position="304"/>
    </location>
</feature>
<reference evidence="10 11" key="1">
    <citation type="submission" date="2020-02" db="EMBL/GenBank/DDBJ databases">
        <title>Paenibacillus sp. nov., isolated from rhizosphere soil of tomato.</title>
        <authorList>
            <person name="Weon H.-Y."/>
            <person name="Lee S.A."/>
        </authorList>
    </citation>
    <scope>NUCLEOTIDE SEQUENCE [LARGE SCALE GENOMIC DNA]</scope>
    <source>
        <strain evidence="10 11">14171R-81</strain>
    </source>
</reference>
<evidence type="ECO:0000256" key="2">
    <source>
        <dbReference type="ARBA" id="ARBA00022448"/>
    </source>
</evidence>
<dbReference type="PANTHER" id="PTHR23501:SF191">
    <property type="entry name" value="VACUOLAR BASIC AMINO ACID TRANSPORTER 4"/>
    <property type="match status" value="1"/>
</dbReference>
<dbReference type="InterPro" id="IPR011701">
    <property type="entry name" value="MFS"/>
</dbReference>
<dbReference type="EMBL" id="CP048286">
    <property type="protein sequence ID" value="QHW32820.1"/>
    <property type="molecule type" value="Genomic_DNA"/>
</dbReference>
<dbReference type="InterPro" id="IPR036259">
    <property type="entry name" value="MFS_trans_sf"/>
</dbReference>
<keyword evidence="11" id="KW-1185">Reference proteome</keyword>
<evidence type="ECO:0000256" key="6">
    <source>
        <dbReference type="ARBA" id="ARBA00023136"/>
    </source>
</evidence>
<feature type="transmembrane region" description="Helical" evidence="8">
    <location>
        <begin position="158"/>
        <end position="177"/>
    </location>
</feature>
<feature type="transmembrane region" description="Helical" evidence="8">
    <location>
        <begin position="7"/>
        <end position="29"/>
    </location>
</feature>
<dbReference type="Pfam" id="PF07690">
    <property type="entry name" value="MFS_1"/>
    <property type="match status" value="1"/>
</dbReference>
<feature type="transmembrane region" description="Helical" evidence="8">
    <location>
        <begin position="189"/>
        <end position="209"/>
    </location>
</feature>
<dbReference type="PANTHER" id="PTHR23501">
    <property type="entry name" value="MAJOR FACILITATOR SUPERFAMILY"/>
    <property type="match status" value="1"/>
</dbReference>
<dbReference type="PROSITE" id="PS00216">
    <property type="entry name" value="SUGAR_TRANSPORT_1"/>
    <property type="match status" value="1"/>
</dbReference>
<evidence type="ECO:0000313" key="11">
    <source>
        <dbReference type="Proteomes" id="UP000479114"/>
    </source>
</evidence>
<dbReference type="RefSeq" id="WP_162642660.1">
    <property type="nucleotide sequence ID" value="NZ_CP048286.1"/>
</dbReference>
<keyword evidence="4 8" id="KW-0812">Transmembrane</keyword>
<sequence length="443" mass="48017">MNNRIVVMVSIVLAMLVASMDSTIINTTIPVIVKDLGGVKLYAWVFTAYMIASTVLSPLAGRLSDMFGRKRIFAMGILLFLGGSLLCGFSQTMAQLVIFRAVQGIGAGFMLPFPAILAGDLFPVEQRGKIQAFFTAMWGLSAVLAPLLGSFFVEYLSWHWIFYVNLPICLVSFLALLPYKEVYQPKRASIDVMGALLFSGGVSLLLATTIVEKGIVAYAAGGVVLIAGFFVYERRHASPIVPLSLLRNKPVSWMLAGSLISYMALFGAASFVPLFVQNQGHSLLISGVALLFVAFGWMAVSVPAGKWVLRYGYKRLLIAGNLILIVSALLLLAFRESTPLAYVFLAMTVYGLAYGLLSTVSIIGSQQLVEPHQKGISTSLQMFARNIGTAVGVTVMGAFVTKTDHFYDGMHKLFLFGLILSVIAFIPPFAQRGHEAELAKKPA</sequence>
<evidence type="ECO:0000256" key="3">
    <source>
        <dbReference type="ARBA" id="ARBA00022475"/>
    </source>
</evidence>
<dbReference type="KEGG" id="prz:GZH47_19735"/>
<evidence type="ECO:0000256" key="5">
    <source>
        <dbReference type="ARBA" id="ARBA00022989"/>
    </source>
</evidence>
<evidence type="ECO:0000259" key="9">
    <source>
        <dbReference type="PROSITE" id="PS50850"/>
    </source>
</evidence>
<dbReference type="AlphaFoldDB" id="A0A6C0P2N0"/>
<keyword evidence="3" id="KW-1003">Cell membrane</keyword>
<keyword evidence="5 8" id="KW-1133">Transmembrane helix</keyword>
<dbReference type="InterPro" id="IPR020846">
    <property type="entry name" value="MFS_dom"/>
</dbReference>
<evidence type="ECO:0000256" key="4">
    <source>
        <dbReference type="ARBA" id="ARBA00022692"/>
    </source>
</evidence>
<dbReference type="Gene3D" id="1.20.1250.20">
    <property type="entry name" value="MFS general substrate transporter like domains"/>
    <property type="match status" value="1"/>
</dbReference>
<feature type="transmembrane region" description="Helical" evidence="8">
    <location>
        <begin position="316"/>
        <end position="334"/>
    </location>
</feature>
<dbReference type="CDD" id="cd17502">
    <property type="entry name" value="MFS_Azr1_MDR_like"/>
    <property type="match status" value="1"/>
</dbReference>